<feature type="compositionally biased region" description="Basic and acidic residues" evidence="1">
    <location>
        <begin position="67"/>
        <end position="76"/>
    </location>
</feature>
<dbReference type="Proteomes" id="UP000324222">
    <property type="component" value="Unassembled WGS sequence"/>
</dbReference>
<proteinExistence type="predicted"/>
<dbReference type="AlphaFoldDB" id="A0A5B7G5P5"/>
<gene>
    <name evidence="2" type="ORF">E2C01_046655</name>
</gene>
<accession>A0A5B7G5P5</accession>
<sequence length="249" mass="27398">MRRGECGCVAATREVHSDTRRPGEERVRSATQPKQYDAVCLERSGRSRTKHSDFKHTTHRQNNNNIYHDDYHEGKRGVRQQRKAHRGGKQRHSHLTAPHVGPLAATVSLPRRRHKRTHQRQARGKNSTVISSHRHRSALPHCSGKGVRSRESQMGLTSRDTALAGSSRAKRCGGAINCGDARGQREAGRAANTPPTPPSLTPSRLECHIDPTLTRLWVSTVPQAGRGRAGVSHGGGQGTLTRGLLVTCR</sequence>
<feature type="compositionally biased region" description="Basic and acidic residues" evidence="1">
    <location>
        <begin position="14"/>
        <end position="28"/>
    </location>
</feature>
<evidence type="ECO:0000256" key="1">
    <source>
        <dbReference type="SAM" id="MobiDB-lite"/>
    </source>
</evidence>
<feature type="compositionally biased region" description="Basic residues" evidence="1">
    <location>
        <begin position="77"/>
        <end position="94"/>
    </location>
</feature>
<feature type="compositionally biased region" description="Basic residues" evidence="1">
    <location>
        <begin position="110"/>
        <end position="123"/>
    </location>
</feature>
<dbReference type="EMBL" id="VSRR010011139">
    <property type="protein sequence ID" value="MPC52776.1"/>
    <property type="molecule type" value="Genomic_DNA"/>
</dbReference>
<protein>
    <submittedName>
        <fullName evidence="2">Uncharacterized protein</fullName>
    </submittedName>
</protein>
<comment type="caution">
    <text evidence="2">The sequence shown here is derived from an EMBL/GenBank/DDBJ whole genome shotgun (WGS) entry which is preliminary data.</text>
</comment>
<keyword evidence="3" id="KW-1185">Reference proteome</keyword>
<evidence type="ECO:0000313" key="3">
    <source>
        <dbReference type="Proteomes" id="UP000324222"/>
    </source>
</evidence>
<reference evidence="2 3" key="1">
    <citation type="submission" date="2019-05" db="EMBL/GenBank/DDBJ databases">
        <title>Another draft genome of Portunus trituberculatus and its Hox gene families provides insights of decapod evolution.</title>
        <authorList>
            <person name="Jeong J.-H."/>
            <person name="Song I."/>
            <person name="Kim S."/>
            <person name="Choi T."/>
            <person name="Kim D."/>
            <person name="Ryu S."/>
            <person name="Kim W."/>
        </authorList>
    </citation>
    <scope>NUCLEOTIDE SEQUENCE [LARGE SCALE GENOMIC DNA]</scope>
    <source>
        <tissue evidence="2">Muscle</tissue>
    </source>
</reference>
<feature type="region of interest" description="Disordered" evidence="1">
    <location>
        <begin position="14"/>
        <end position="205"/>
    </location>
</feature>
<name>A0A5B7G5P5_PORTR</name>
<evidence type="ECO:0000313" key="2">
    <source>
        <dbReference type="EMBL" id="MPC52776.1"/>
    </source>
</evidence>
<organism evidence="2 3">
    <name type="scientific">Portunus trituberculatus</name>
    <name type="common">Swimming crab</name>
    <name type="synonym">Neptunus trituberculatus</name>
    <dbReference type="NCBI Taxonomy" id="210409"/>
    <lineage>
        <taxon>Eukaryota</taxon>
        <taxon>Metazoa</taxon>
        <taxon>Ecdysozoa</taxon>
        <taxon>Arthropoda</taxon>
        <taxon>Crustacea</taxon>
        <taxon>Multicrustacea</taxon>
        <taxon>Malacostraca</taxon>
        <taxon>Eumalacostraca</taxon>
        <taxon>Eucarida</taxon>
        <taxon>Decapoda</taxon>
        <taxon>Pleocyemata</taxon>
        <taxon>Brachyura</taxon>
        <taxon>Eubrachyura</taxon>
        <taxon>Portunoidea</taxon>
        <taxon>Portunidae</taxon>
        <taxon>Portuninae</taxon>
        <taxon>Portunus</taxon>
    </lineage>
</organism>